<keyword evidence="3" id="KW-1185">Reference proteome</keyword>
<dbReference type="RefSeq" id="WP_180747191.1">
    <property type="nucleotide sequence ID" value="NZ_CBCRWQ010000016.1"/>
</dbReference>
<organism evidence="2 3">
    <name type="scientific">Pseudolactococcus laudensis</name>
    <dbReference type="NCBI Taxonomy" id="1494461"/>
    <lineage>
        <taxon>Bacteria</taxon>
        <taxon>Bacillati</taxon>
        <taxon>Bacillota</taxon>
        <taxon>Bacilli</taxon>
        <taxon>Lactobacillales</taxon>
        <taxon>Streptococcaceae</taxon>
        <taxon>Pseudolactococcus</taxon>
    </lineage>
</organism>
<evidence type="ECO:0000313" key="2">
    <source>
        <dbReference type="EMBL" id="MBA0017054.1"/>
    </source>
</evidence>
<dbReference type="GeneID" id="303195450"/>
<protein>
    <submittedName>
        <fullName evidence="2">WYL domain-containing protein</fullName>
    </submittedName>
</protein>
<evidence type="ECO:0000259" key="1">
    <source>
        <dbReference type="Pfam" id="PF25583"/>
    </source>
</evidence>
<reference evidence="2 3" key="1">
    <citation type="submission" date="2020-07" db="EMBL/GenBank/DDBJ databases">
        <authorList>
            <person name="Hilgarth M."/>
            <person name="Werum V."/>
            <person name="Vogel R.F."/>
        </authorList>
    </citation>
    <scope>NUCLEOTIDE SEQUENCE [LARGE SCALE GENOMIC DNA]</scope>
    <source>
        <strain evidence="2 3">DSM 28961</strain>
    </source>
</reference>
<accession>A0A7V8SK53</accession>
<feature type="domain" description="WCX" evidence="1">
    <location>
        <begin position="7"/>
        <end position="64"/>
    </location>
</feature>
<comment type="caution">
    <text evidence="2">The sequence shown here is derived from an EMBL/GenBank/DDBJ whole genome shotgun (WGS) entry which is preliminary data.</text>
</comment>
<gene>
    <name evidence="2" type="ORF">HZR21_07960</name>
</gene>
<evidence type="ECO:0000313" key="3">
    <source>
        <dbReference type="Proteomes" id="UP000530186"/>
    </source>
</evidence>
<dbReference type="EMBL" id="JACBNY010000014">
    <property type="protein sequence ID" value="MBA0017054.1"/>
    <property type="molecule type" value="Genomic_DNA"/>
</dbReference>
<dbReference type="Pfam" id="PF25583">
    <property type="entry name" value="WCX"/>
    <property type="match status" value="1"/>
</dbReference>
<name>A0A7V8SK53_9LACT</name>
<dbReference type="AlphaFoldDB" id="A0A7V8SK53"/>
<proteinExistence type="predicted"/>
<dbReference type="Proteomes" id="UP000530186">
    <property type="component" value="Unassembled WGS sequence"/>
</dbReference>
<dbReference type="InterPro" id="IPR057727">
    <property type="entry name" value="WCX_dom"/>
</dbReference>
<sequence length="66" mass="7733">MTYQIGYRIYDDFPIDSIQKYSDKTLLVEGMFPKTDWLYGYILSLGQAVKIIEPLDLKQELITIIN</sequence>